<dbReference type="PANTHER" id="PTHR30250:SF10">
    <property type="entry name" value="LIPOPOLYSACCHARIDE BIOSYNTHESIS PROTEIN WZXC"/>
    <property type="match status" value="1"/>
</dbReference>
<feature type="transmembrane region" description="Helical" evidence="7">
    <location>
        <begin position="405"/>
        <end position="429"/>
    </location>
</feature>
<evidence type="ECO:0000256" key="4">
    <source>
        <dbReference type="ARBA" id="ARBA00022692"/>
    </source>
</evidence>
<comment type="similarity">
    <text evidence="2">Belongs to the polysaccharide synthase family.</text>
</comment>
<feature type="transmembrane region" description="Helical" evidence="7">
    <location>
        <begin position="362"/>
        <end position="393"/>
    </location>
</feature>
<dbReference type="AlphaFoldDB" id="A0A7K1Y0D3"/>
<evidence type="ECO:0000256" key="3">
    <source>
        <dbReference type="ARBA" id="ARBA00022475"/>
    </source>
</evidence>
<evidence type="ECO:0000313" key="9">
    <source>
        <dbReference type="Proteomes" id="UP000451233"/>
    </source>
</evidence>
<sequence>MIKNIAWDFIGKVSVQFIGLAITIVLTRLLSPAEFGIMGMAMAVILVAHIFLDLGFNRAIIQYKEITETQYSTIFLLNAGAALLLTIACFFAADPLSRFYEQPLIKPVFRLLSVSFLLNGLNLVPASLLYKKLMLRLNGLIALISTVISGIIGICMAFNGYGVWSLVTQSLINSALLLVLNFICAGWYPSFSFSLSSIRPLWQYGSRLFASGLLDNVYMRLDTFIIGKLFTVSTLGYYSRAQSLDGFIRQFSVNSIMSALFPYIARHQDDRNFLSVLYIKYLHIICFVSIALSGTLFLISKYLFLLLFTAKWQYSAELFQLMCVIGFAWPVSSLMCNIIAGVGNSAAFLKLEVLKKIIVLPVYLFGFVFGLKIFIFCFIGATVVAVTLNAFFVSREIAVKVVDQLKIVMSYLVAGASAVVLSFYLYAATGFTNNVLSLVSLSLLFNSLYLLAAFLYKLEAFKSLGVLLKTFNTYLHDKRYKNIPAAL</sequence>
<gene>
    <name evidence="8" type="ORF">GS398_15420</name>
</gene>
<evidence type="ECO:0000256" key="7">
    <source>
        <dbReference type="SAM" id="Phobius"/>
    </source>
</evidence>
<dbReference type="Pfam" id="PF13440">
    <property type="entry name" value="Polysacc_synt_3"/>
    <property type="match status" value="1"/>
</dbReference>
<feature type="transmembrane region" description="Helical" evidence="7">
    <location>
        <begin position="9"/>
        <end position="29"/>
    </location>
</feature>
<feature type="transmembrane region" description="Helical" evidence="7">
    <location>
        <begin position="171"/>
        <end position="196"/>
    </location>
</feature>
<organism evidence="8 9">
    <name type="scientific">Hufsiella ginkgonis</name>
    <dbReference type="NCBI Taxonomy" id="2695274"/>
    <lineage>
        <taxon>Bacteria</taxon>
        <taxon>Pseudomonadati</taxon>
        <taxon>Bacteroidota</taxon>
        <taxon>Sphingobacteriia</taxon>
        <taxon>Sphingobacteriales</taxon>
        <taxon>Sphingobacteriaceae</taxon>
        <taxon>Hufsiella</taxon>
    </lineage>
</organism>
<comment type="caution">
    <text evidence="8">The sequence shown here is derived from an EMBL/GenBank/DDBJ whole genome shotgun (WGS) entry which is preliminary data.</text>
</comment>
<feature type="transmembrane region" description="Helical" evidence="7">
    <location>
        <begin position="281"/>
        <end position="306"/>
    </location>
</feature>
<feature type="transmembrane region" description="Helical" evidence="7">
    <location>
        <begin position="108"/>
        <end position="130"/>
    </location>
</feature>
<dbReference type="CDD" id="cd13127">
    <property type="entry name" value="MATE_tuaB_like"/>
    <property type="match status" value="1"/>
</dbReference>
<keyword evidence="3" id="KW-1003">Cell membrane</keyword>
<feature type="transmembrane region" description="Helical" evidence="7">
    <location>
        <begin position="73"/>
        <end position="93"/>
    </location>
</feature>
<evidence type="ECO:0000256" key="5">
    <source>
        <dbReference type="ARBA" id="ARBA00022989"/>
    </source>
</evidence>
<keyword evidence="6 7" id="KW-0472">Membrane</keyword>
<proteinExistence type="inferred from homology"/>
<dbReference type="GO" id="GO:0005886">
    <property type="term" value="C:plasma membrane"/>
    <property type="evidence" value="ECO:0007669"/>
    <property type="project" value="UniProtKB-SubCell"/>
</dbReference>
<evidence type="ECO:0000256" key="1">
    <source>
        <dbReference type="ARBA" id="ARBA00004651"/>
    </source>
</evidence>
<dbReference type="Proteomes" id="UP000451233">
    <property type="component" value="Unassembled WGS sequence"/>
</dbReference>
<keyword evidence="5 7" id="KW-1133">Transmembrane helix</keyword>
<dbReference type="EMBL" id="WVHS01000003">
    <property type="protein sequence ID" value="MXV16690.1"/>
    <property type="molecule type" value="Genomic_DNA"/>
</dbReference>
<name>A0A7K1Y0D3_9SPHI</name>
<keyword evidence="4 7" id="KW-0812">Transmembrane</keyword>
<accession>A0A7K1Y0D3</accession>
<feature type="transmembrane region" description="Helical" evidence="7">
    <location>
        <begin position="35"/>
        <end position="52"/>
    </location>
</feature>
<keyword evidence="9" id="KW-1185">Reference proteome</keyword>
<evidence type="ECO:0000313" key="8">
    <source>
        <dbReference type="EMBL" id="MXV16690.1"/>
    </source>
</evidence>
<evidence type="ECO:0000256" key="6">
    <source>
        <dbReference type="ARBA" id="ARBA00023136"/>
    </source>
</evidence>
<evidence type="ECO:0000256" key="2">
    <source>
        <dbReference type="ARBA" id="ARBA00007430"/>
    </source>
</evidence>
<dbReference type="InterPro" id="IPR050833">
    <property type="entry name" value="Poly_Biosynth_Transport"/>
</dbReference>
<feature type="transmembrane region" description="Helical" evidence="7">
    <location>
        <begin position="318"/>
        <end position="342"/>
    </location>
</feature>
<protein>
    <submittedName>
        <fullName evidence="8">Oligosaccharide flippase family protein</fullName>
    </submittedName>
</protein>
<feature type="transmembrane region" description="Helical" evidence="7">
    <location>
        <begin position="137"/>
        <end position="159"/>
    </location>
</feature>
<comment type="subcellular location">
    <subcellularLocation>
        <location evidence="1">Cell membrane</location>
        <topology evidence="1">Multi-pass membrane protein</topology>
    </subcellularLocation>
</comment>
<reference evidence="8 9" key="1">
    <citation type="submission" date="2019-11" db="EMBL/GenBank/DDBJ databases">
        <title>Pedobacter sp. HMF7056 Genome sequencing and assembly.</title>
        <authorList>
            <person name="Kang H."/>
            <person name="Kim H."/>
            <person name="Joh K."/>
        </authorList>
    </citation>
    <scope>NUCLEOTIDE SEQUENCE [LARGE SCALE GENOMIC DNA]</scope>
    <source>
        <strain evidence="8 9">HMF7056</strain>
    </source>
</reference>
<dbReference type="PANTHER" id="PTHR30250">
    <property type="entry name" value="PST FAMILY PREDICTED COLANIC ACID TRANSPORTER"/>
    <property type="match status" value="1"/>
</dbReference>
<dbReference type="RefSeq" id="WP_160907667.1">
    <property type="nucleotide sequence ID" value="NZ_WVHS01000003.1"/>
</dbReference>
<feature type="transmembrane region" description="Helical" evidence="7">
    <location>
        <begin position="435"/>
        <end position="456"/>
    </location>
</feature>